<dbReference type="Proteomes" id="UP000540506">
    <property type="component" value="Unassembled WGS sequence"/>
</dbReference>
<protein>
    <submittedName>
        <fullName evidence="1">Threonine dehydrogenase-like Zn-dependent dehydrogenase</fullName>
    </submittedName>
</protein>
<evidence type="ECO:0000313" key="2">
    <source>
        <dbReference type="Proteomes" id="UP000540506"/>
    </source>
</evidence>
<sequence length="88" mass="9026">MPPSPERGALVVEEVPDPVPQSGQLLVRTLACGICGCDLHALGDPEAFSDIMRRTGVTGLDGLAGAIAELGDPERHAKIVVDPSLVAG</sequence>
<dbReference type="Gene3D" id="3.90.180.10">
    <property type="entry name" value="Medium-chain alcohol dehydrogenases, catalytic domain"/>
    <property type="match status" value="1"/>
</dbReference>
<proteinExistence type="predicted"/>
<organism evidence="1 2">
    <name type="scientific">Kitasatospora kifunensis</name>
    <name type="common">Streptomyces kifunensis</name>
    <dbReference type="NCBI Taxonomy" id="58351"/>
    <lineage>
        <taxon>Bacteria</taxon>
        <taxon>Bacillati</taxon>
        <taxon>Actinomycetota</taxon>
        <taxon>Actinomycetes</taxon>
        <taxon>Kitasatosporales</taxon>
        <taxon>Streptomycetaceae</taxon>
        <taxon>Kitasatospora</taxon>
    </lineage>
</organism>
<comment type="caution">
    <text evidence="1">The sequence shown here is derived from an EMBL/GenBank/DDBJ whole genome shotgun (WGS) entry which is preliminary data.</text>
</comment>
<gene>
    <name evidence="1" type="ORF">FHR34_005140</name>
</gene>
<dbReference type="InterPro" id="IPR011032">
    <property type="entry name" value="GroES-like_sf"/>
</dbReference>
<accession>A0A7W7R660</accession>
<dbReference type="EMBL" id="JACHJV010000001">
    <property type="protein sequence ID" value="MBB4926147.1"/>
    <property type="molecule type" value="Genomic_DNA"/>
</dbReference>
<keyword evidence="2" id="KW-1185">Reference proteome</keyword>
<dbReference type="SUPFAM" id="SSF50129">
    <property type="entry name" value="GroES-like"/>
    <property type="match status" value="1"/>
</dbReference>
<reference evidence="1 2" key="1">
    <citation type="submission" date="2020-08" db="EMBL/GenBank/DDBJ databases">
        <title>Sequencing the genomes of 1000 actinobacteria strains.</title>
        <authorList>
            <person name="Klenk H.-P."/>
        </authorList>
    </citation>
    <scope>NUCLEOTIDE SEQUENCE [LARGE SCALE GENOMIC DNA]</scope>
    <source>
        <strain evidence="1 2">DSM 41654</strain>
    </source>
</reference>
<name>A0A7W7R660_KITKI</name>
<dbReference type="AlphaFoldDB" id="A0A7W7R660"/>
<dbReference type="RefSeq" id="WP_184938945.1">
    <property type="nucleotide sequence ID" value="NZ_JACHJV010000001.1"/>
</dbReference>
<evidence type="ECO:0000313" key="1">
    <source>
        <dbReference type="EMBL" id="MBB4926147.1"/>
    </source>
</evidence>